<evidence type="ECO:0000313" key="1">
    <source>
        <dbReference type="EMBL" id="QIM51278.1"/>
    </source>
</evidence>
<dbReference type="Gene3D" id="2.40.360.20">
    <property type="match status" value="1"/>
</dbReference>
<dbReference type="Proteomes" id="UP000503162">
    <property type="component" value="Chromosome"/>
</dbReference>
<keyword evidence="2" id="KW-1185">Reference proteome</keyword>
<dbReference type="KEGG" id="hcz:G9Q37_03575"/>
<sequence>MKALLLLAAWPLAACTPSGGEAWFPLHTGFSQTYAVRVDSEERRPDERWTLRVTSPATLDGQPVAVRHHSEGVSYWLREDAQGIRRVAIRLDIDAEPTPEKEPLWVLKAPYTVGTEWTTPTVPYLILRRNEHPRELKHSHRVPMGWRIEADDDQVTTPAGRFGPCLRVVGRAVLNLYTDPVNGFTNVPLTSREWYCKGQGLVKFEREEPVPPGFMVGGRLVAELVD</sequence>
<evidence type="ECO:0000313" key="2">
    <source>
        <dbReference type="Proteomes" id="UP000503162"/>
    </source>
</evidence>
<dbReference type="EMBL" id="CP049989">
    <property type="protein sequence ID" value="QIM51278.1"/>
    <property type="molecule type" value="Genomic_DNA"/>
</dbReference>
<dbReference type="AlphaFoldDB" id="A0A6G8IDX9"/>
<proteinExistence type="predicted"/>
<reference evidence="1 2" key="1">
    <citation type="submission" date="2020-03" db="EMBL/GenBank/DDBJ databases">
        <title>Hydrogenophaga sp. nov. isolated from cyanobacterial mat.</title>
        <authorList>
            <person name="Thorat V."/>
            <person name="Kirdat K."/>
            <person name="Tiwarekar B."/>
            <person name="Costa E.D."/>
            <person name="Yadav A."/>
        </authorList>
    </citation>
    <scope>NUCLEOTIDE SEQUENCE [LARGE SCALE GENOMIC DNA]</scope>
    <source>
        <strain evidence="1 2">BA0156</strain>
    </source>
</reference>
<name>A0A6G8IDX9_9BURK</name>
<accession>A0A6G8IDX9</accession>
<dbReference type="RefSeq" id="WP_166224670.1">
    <property type="nucleotide sequence ID" value="NZ_CP049989.1"/>
</dbReference>
<gene>
    <name evidence="1" type="ORF">G9Q37_03575</name>
</gene>
<organism evidence="1 2">
    <name type="scientific">Hydrogenophaga crocea</name>
    <dbReference type="NCBI Taxonomy" id="2716225"/>
    <lineage>
        <taxon>Bacteria</taxon>
        <taxon>Pseudomonadati</taxon>
        <taxon>Pseudomonadota</taxon>
        <taxon>Betaproteobacteria</taxon>
        <taxon>Burkholderiales</taxon>
        <taxon>Comamonadaceae</taxon>
        <taxon>Hydrogenophaga</taxon>
    </lineage>
</organism>
<protein>
    <submittedName>
        <fullName evidence="1">Uncharacterized protein</fullName>
    </submittedName>
</protein>